<proteinExistence type="predicted"/>
<protein>
    <submittedName>
        <fullName evidence="3">Transglutaminase-like protein</fullName>
    </submittedName>
</protein>
<comment type="caution">
    <text evidence="3">The sequence shown here is derived from an EMBL/GenBank/DDBJ whole genome shotgun (WGS) entry which is preliminary data.</text>
</comment>
<dbReference type="InterPro" id="IPR038765">
    <property type="entry name" value="Papain-like_cys_pep_sf"/>
</dbReference>
<sequence length="726" mass="83705">MNGLTIKWEKWLCGVYSFVILSVGAPIFVVANQLQNSYLLILTIGVLCLIVCCIPKKWVRLLLSLPVMIGCLFLYFPSKTFSLLWILQFFSSVTEEFFHLSQGKLYYLPEKTAFFLIMLLIYLFITLTVDYDYLYAPFLSLMAYFMMLTVFREKDLLYEMIAVVTVLFVYLAARQFFSMRLLSGNTRFQSLTTVLLICFLTISAILPLYLPKVHQSLEETSEPIREYLNDEGLYDTLHEYQLTGSARTGFSENDEQLGGPLYDNGEVVFTANQKGNGYWKIENKNHYTGSGWIEDQDAPIQPIQEFPVDITSYQTVMEDKENITLTLKKQAFLPYPYGNTTLTDFSLASGQTLYYLPESQRFIPVPNESTRSATLQTERLVFTREELKSSQLKADDLENQQTNLQLPKSLPKRIEDLAVELTKNEATLIRKVEAVEQYLKTSGNFRYSKTDTGHTPKEHDYVDYFLFDSKVGYCDNFSTSMVVLLRTLGIPARWTKGFTNGLRTGTDNQGNEEYSILNSHAHSWPEVYFPGFGWLPFEPTPSFANPMGSQPVAETTETVQPAIEQPNESENMAETISSERSEVIPSEETTLTPAYKIVLFSLGVCLYVLLFFLLLFRKSLRWTSYLIYLHFFASTNTIAYQKLLNHLETLVPRKPAESLQEYSLRIEQEFKLDLRFIRLTTQYEAEIYGRQADPVNFDKKTYLEITHIIRKTVYKKVLTKGSRFKK</sequence>
<evidence type="ECO:0000259" key="2">
    <source>
        <dbReference type="SMART" id="SM00460"/>
    </source>
</evidence>
<feature type="transmembrane region" description="Helical" evidence="1">
    <location>
        <begin position="157"/>
        <end position="177"/>
    </location>
</feature>
<evidence type="ECO:0000256" key="1">
    <source>
        <dbReference type="SAM" id="Phobius"/>
    </source>
</evidence>
<organism evidence="3 4">
    <name type="scientific">Enterococcus faecium R496</name>
    <dbReference type="NCBI Taxonomy" id="1134836"/>
    <lineage>
        <taxon>Bacteria</taxon>
        <taxon>Bacillati</taxon>
        <taxon>Bacillota</taxon>
        <taxon>Bacilli</taxon>
        <taxon>Lactobacillales</taxon>
        <taxon>Enterococcaceae</taxon>
        <taxon>Enterococcus</taxon>
    </lineage>
</organism>
<dbReference type="AlphaFoldDB" id="A0AAV3GVV3"/>
<dbReference type="SMART" id="SM00460">
    <property type="entry name" value="TGc"/>
    <property type="match status" value="1"/>
</dbReference>
<feature type="domain" description="Transglutaminase-like" evidence="2">
    <location>
        <begin position="466"/>
        <end position="541"/>
    </location>
</feature>
<dbReference type="InterPro" id="IPR052901">
    <property type="entry name" value="Bact_TGase-like"/>
</dbReference>
<keyword evidence="1" id="KW-0472">Membrane</keyword>
<dbReference type="PANTHER" id="PTHR42736:SF1">
    <property type="entry name" value="PROTEIN-GLUTAMINE GAMMA-GLUTAMYLTRANSFERASE"/>
    <property type="match status" value="1"/>
</dbReference>
<feature type="transmembrane region" description="Helical" evidence="1">
    <location>
        <begin position="106"/>
        <end position="125"/>
    </location>
</feature>
<accession>A0AAV3GVV3</accession>
<evidence type="ECO:0000313" key="3">
    <source>
        <dbReference type="EMBL" id="EJX52186.1"/>
    </source>
</evidence>
<dbReference type="Proteomes" id="UP000006402">
    <property type="component" value="Unassembled WGS sequence"/>
</dbReference>
<gene>
    <name evidence="3" type="ORF">HMPREF1378_01828</name>
</gene>
<feature type="transmembrane region" description="Helical" evidence="1">
    <location>
        <begin position="594"/>
        <end position="616"/>
    </location>
</feature>
<dbReference type="SUPFAM" id="SSF54001">
    <property type="entry name" value="Cysteine proteinases"/>
    <property type="match status" value="1"/>
</dbReference>
<feature type="transmembrane region" description="Helical" evidence="1">
    <location>
        <begin position="37"/>
        <end position="54"/>
    </location>
</feature>
<feature type="transmembrane region" description="Helical" evidence="1">
    <location>
        <begin position="61"/>
        <end position="86"/>
    </location>
</feature>
<name>A0AAV3GVV3_ENTFC</name>
<reference evidence="3 4" key="1">
    <citation type="submission" date="2012-04" db="EMBL/GenBank/DDBJ databases">
        <authorList>
            <person name="Weinstock G."/>
            <person name="Sodergren E."/>
            <person name="Lobos E.A."/>
            <person name="Fulton L."/>
            <person name="Fulton R."/>
            <person name="Courtney L."/>
            <person name="Fronick C."/>
            <person name="O'Laughlin M."/>
            <person name="Godfrey J."/>
            <person name="Wilson R.M."/>
            <person name="Miner T."/>
            <person name="Farmer C."/>
            <person name="Delehaunty K."/>
            <person name="Cordes M."/>
            <person name="Minx P."/>
            <person name="Tomlinson C."/>
            <person name="Chen J."/>
            <person name="Wollam A."/>
            <person name="Pepin K.H."/>
            <person name="Bhonagiri V."/>
            <person name="Zhang X."/>
            <person name="Suruliraj S."/>
            <person name="Warren W."/>
            <person name="Mitreva M."/>
            <person name="Mardis E.R."/>
            <person name="Wilson R.K."/>
        </authorList>
    </citation>
    <scope>NUCLEOTIDE SEQUENCE [LARGE SCALE GENOMIC DNA]</scope>
    <source>
        <strain evidence="3 4">R496</strain>
    </source>
</reference>
<dbReference type="EMBL" id="AMAH01000129">
    <property type="protein sequence ID" value="EJX52186.1"/>
    <property type="molecule type" value="Genomic_DNA"/>
</dbReference>
<dbReference type="Pfam" id="PF01841">
    <property type="entry name" value="Transglut_core"/>
    <property type="match status" value="1"/>
</dbReference>
<feature type="transmembrane region" description="Helical" evidence="1">
    <location>
        <begin position="132"/>
        <end position="151"/>
    </location>
</feature>
<keyword evidence="1" id="KW-0812">Transmembrane</keyword>
<dbReference type="Gene3D" id="3.10.620.30">
    <property type="match status" value="1"/>
</dbReference>
<feature type="transmembrane region" description="Helical" evidence="1">
    <location>
        <begin position="189"/>
        <end position="210"/>
    </location>
</feature>
<dbReference type="PANTHER" id="PTHR42736">
    <property type="entry name" value="PROTEIN-GLUTAMINE GAMMA-GLUTAMYLTRANSFERASE"/>
    <property type="match status" value="1"/>
</dbReference>
<evidence type="ECO:0000313" key="4">
    <source>
        <dbReference type="Proteomes" id="UP000006402"/>
    </source>
</evidence>
<dbReference type="InterPro" id="IPR002931">
    <property type="entry name" value="Transglutaminase-like"/>
</dbReference>
<keyword evidence="1" id="KW-1133">Transmembrane helix</keyword>
<feature type="transmembrane region" description="Helical" evidence="1">
    <location>
        <begin position="12"/>
        <end position="31"/>
    </location>
</feature>